<organism evidence="8 9">
    <name type="scientific">Anaerosphaera aminiphila DSM 21120</name>
    <dbReference type="NCBI Taxonomy" id="1120995"/>
    <lineage>
        <taxon>Bacteria</taxon>
        <taxon>Bacillati</taxon>
        <taxon>Bacillota</taxon>
        <taxon>Tissierellia</taxon>
        <taxon>Tissierellales</taxon>
        <taxon>Peptoniphilaceae</taxon>
        <taxon>Anaerosphaera</taxon>
    </lineage>
</organism>
<dbReference type="CDD" id="cd02541">
    <property type="entry name" value="UGPase_prokaryotic"/>
    <property type="match status" value="1"/>
</dbReference>
<evidence type="ECO:0000256" key="2">
    <source>
        <dbReference type="ARBA" id="ARBA00012415"/>
    </source>
</evidence>
<dbReference type="EC" id="2.7.7.9" evidence="2 6"/>
<dbReference type="InterPro" id="IPR029044">
    <property type="entry name" value="Nucleotide-diphossugar_trans"/>
</dbReference>
<evidence type="ECO:0000256" key="1">
    <source>
        <dbReference type="ARBA" id="ARBA00006890"/>
    </source>
</evidence>
<comment type="similarity">
    <text evidence="1 6">Belongs to the UDPGP type 2 family.</text>
</comment>
<evidence type="ECO:0000256" key="3">
    <source>
        <dbReference type="ARBA" id="ARBA00022679"/>
    </source>
</evidence>
<dbReference type="NCBIfam" id="TIGR01099">
    <property type="entry name" value="galU"/>
    <property type="match status" value="1"/>
</dbReference>
<evidence type="ECO:0000313" key="8">
    <source>
        <dbReference type="EMBL" id="SHH43284.1"/>
    </source>
</evidence>
<dbReference type="PANTHER" id="PTHR43197">
    <property type="entry name" value="UTP--GLUCOSE-1-PHOSPHATE URIDYLYLTRANSFERASE"/>
    <property type="match status" value="1"/>
</dbReference>
<comment type="catalytic activity">
    <reaction evidence="5 6">
        <text>alpha-D-glucose 1-phosphate + UTP + H(+) = UDP-alpha-D-glucose + diphosphate</text>
        <dbReference type="Rhea" id="RHEA:19889"/>
        <dbReference type="ChEBI" id="CHEBI:15378"/>
        <dbReference type="ChEBI" id="CHEBI:33019"/>
        <dbReference type="ChEBI" id="CHEBI:46398"/>
        <dbReference type="ChEBI" id="CHEBI:58601"/>
        <dbReference type="ChEBI" id="CHEBI:58885"/>
        <dbReference type="EC" id="2.7.7.9"/>
    </reaction>
</comment>
<evidence type="ECO:0000256" key="4">
    <source>
        <dbReference type="ARBA" id="ARBA00022695"/>
    </source>
</evidence>
<evidence type="ECO:0000256" key="6">
    <source>
        <dbReference type="RuleBase" id="RU361259"/>
    </source>
</evidence>
<evidence type="ECO:0000313" key="9">
    <source>
        <dbReference type="Proteomes" id="UP000184032"/>
    </source>
</evidence>
<dbReference type="STRING" id="1120995.SAMN02745245_01311"/>
<feature type="domain" description="Nucleotidyl transferase" evidence="7">
    <location>
        <begin position="5"/>
        <end position="260"/>
    </location>
</feature>
<dbReference type="PANTHER" id="PTHR43197:SF1">
    <property type="entry name" value="UTP--GLUCOSE-1-PHOSPHATE URIDYLYLTRANSFERASE"/>
    <property type="match status" value="1"/>
</dbReference>
<dbReference type="SUPFAM" id="SSF53448">
    <property type="entry name" value="Nucleotide-diphospho-sugar transferases"/>
    <property type="match status" value="1"/>
</dbReference>
<dbReference type="Proteomes" id="UP000184032">
    <property type="component" value="Unassembled WGS sequence"/>
</dbReference>
<accession>A0A1M5SXN3</accession>
<dbReference type="InterPro" id="IPR005771">
    <property type="entry name" value="GalU_uridylyltTrfase_bac/arc"/>
</dbReference>
<keyword evidence="4 6" id="KW-0548">Nucleotidyltransferase</keyword>
<keyword evidence="3 6" id="KW-0808">Transferase</keyword>
<dbReference type="EMBL" id="FQXI01000009">
    <property type="protein sequence ID" value="SHH43284.1"/>
    <property type="molecule type" value="Genomic_DNA"/>
</dbReference>
<name>A0A1M5SXN3_9FIRM</name>
<dbReference type="AlphaFoldDB" id="A0A1M5SXN3"/>
<proteinExistence type="inferred from homology"/>
<dbReference type="Gene3D" id="3.90.550.10">
    <property type="entry name" value="Spore Coat Polysaccharide Biosynthesis Protein SpsA, Chain A"/>
    <property type="match status" value="1"/>
</dbReference>
<dbReference type="GO" id="GO:0003983">
    <property type="term" value="F:UTP:glucose-1-phosphate uridylyltransferase activity"/>
    <property type="evidence" value="ECO:0007669"/>
    <property type="project" value="UniProtKB-EC"/>
</dbReference>
<dbReference type="RefSeq" id="WP_073184872.1">
    <property type="nucleotide sequence ID" value="NZ_FQXI01000009.1"/>
</dbReference>
<gene>
    <name evidence="8" type="ORF">SAMN02745245_01311</name>
</gene>
<sequence length="282" mass="31797">MKVKKAIIPAAGLGTRFLPFTKSCPKEMLPIVDTPTIDYIVREIVESGIEDILIILGRNKNSIEDYFDKNIELEYKLTSDKKNSELKKLQEIENLANIHFIRQKEPLGLGHAVYCAKDFVGNEPFALLLGDEIIKNDINATSQLINLFEKHNSTIIGLSEVERKDVDKYGIVEINKLGQILSLVEKPDVNSAPSNLAIIGRYIISPKIFDILPTIAPGKNNEIQLTDAFIELLKEENIYGLSVKGERYDIGSKEGYLKATIDFALEREDLKEKLIKHMERGI</sequence>
<protein>
    <recommendedName>
        <fullName evidence="2 6">UTP--glucose-1-phosphate uridylyltransferase</fullName>
        <ecNumber evidence="2 6">2.7.7.9</ecNumber>
    </recommendedName>
    <alternativeName>
        <fullName evidence="6">UDP-glucose pyrophosphorylase</fullName>
    </alternativeName>
</protein>
<keyword evidence="9" id="KW-1185">Reference proteome</keyword>
<evidence type="ECO:0000259" key="7">
    <source>
        <dbReference type="Pfam" id="PF00483"/>
    </source>
</evidence>
<dbReference type="Pfam" id="PF00483">
    <property type="entry name" value="NTP_transferase"/>
    <property type="match status" value="1"/>
</dbReference>
<dbReference type="InterPro" id="IPR005835">
    <property type="entry name" value="NTP_transferase_dom"/>
</dbReference>
<reference evidence="8 9" key="1">
    <citation type="submission" date="2016-11" db="EMBL/GenBank/DDBJ databases">
        <authorList>
            <person name="Jaros S."/>
            <person name="Januszkiewicz K."/>
            <person name="Wedrychowicz H."/>
        </authorList>
    </citation>
    <scope>NUCLEOTIDE SEQUENCE [LARGE SCALE GENOMIC DNA]</scope>
    <source>
        <strain evidence="8 9">DSM 21120</strain>
    </source>
</reference>
<dbReference type="OrthoDB" id="9803871at2"/>
<dbReference type="GO" id="GO:0006011">
    <property type="term" value="P:UDP-alpha-D-glucose metabolic process"/>
    <property type="evidence" value="ECO:0007669"/>
    <property type="project" value="InterPro"/>
</dbReference>
<evidence type="ECO:0000256" key="5">
    <source>
        <dbReference type="ARBA" id="ARBA00048128"/>
    </source>
</evidence>